<feature type="transmembrane region" description="Helical" evidence="9">
    <location>
        <begin position="345"/>
        <end position="371"/>
    </location>
</feature>
<accession>A0A7J6NPT7</accession>
<dbReference type="GO" id="GO:0006465">
    <property type="term" value="P:signal peptide processing"/>
    <property type="evidence" value="ECO:0007669"/>
    <property type="project" value="TreeGrafter"/>
</dbReference>
<dbReference type="CDD" id="cd05471">
    <property type="entry name" value="pepsin_like"/>
    <property type="match status" value="1"/>
</dbReference>
<feature type="transmembrane region" description="Helical" evidence="9">
    <location>
        <begin position="597"/>
        <end position="617"/>
    </location>
</feature>
<dbReference type="SUPFAM" id="SSF50630">
    <property type="entry name" value="Acid proteases"/>
    <property type="match status" value="1"/>
</dbReference>
<dbReference type="OrthoDB" id="29661at2759"/>
<organism evidence="11 12">
    <name type="scientific">Perkinsus olseni</name>
    <name type="common">Perkinsus atlanticus</name>
    <dbReference type="NCBI Taxonomy" id="32597"/>
    <lineage>
        <taxon>Eukaryota</taxon>
        <taxon>Sar</taxon>
        <taxon>Alveolata</taxon>
        <taxon>Perkinsozoa</taxon>
        <taxon>Perkinsea</taxon>
        <taxon>Perkinsida</taxon>
        <taxon>Perkinsidae</taxon>
        <taxon>Perkinsus</taxon>
    </lineage>
</organism>
<evidence type="ECO:0000313" key="12">
    <source>
        <dbReference type="Proteomes" id="UP000541610"/>
    </source>
</evidence>
<feature type="transmembrane region" description="Helical" evidence="9">
    <location>
        <begin position="296"/>
        <end position="316"/>
    </location>
</feature>
<feature type="transmembrane region" description="Helical" evidence="9">
    <location>
        <begin position="110"/>
        <end position="131"/>
    </location>
</feature>
<dbReference type="InterPro" id="IPR001969">
    <property type="entry name" value="Aspartic_peptidase_AS"/>
</dbReference>
<dbReference type="Pfam" id="PF00026">
    <property type="entry name" value="Asp"/>
    <property type="match status" value="1"/>
</dbReference>
<evidence type="ECO:0000256" key="8">
    <source>
        <dbReference type="SAM" id="MobiDB-lite"/>
    </source>
</evidence>
<feature type="transmembrane region" description="Helical" evidence="9">
    <location>
        <begin position="439"/>
        <end position="461"/>
    </location>
</feature>
<dbReference type="InterPro" id="IPR034164">
    <property type="entry name" value="Pepsin-like_dom"/>
</dbReference>
<dbReference type="Pfam" id="PF04258">
    <property type="entry name" value="Peptidase_A22B"/>
    <property type="match status" value="1"/>
</dbReference>
<protein>
    <submittedName>
        <fullName evidence="11">Minor histocompatibility antigen H13</fullName>
    </submittedName>
</protein>
<feature type="compositionally biased region" description="Polar residues" evidence="8">
    <location>
        <begin position="518"/>
        <end position="532"/>
    </location>
</feature>
<feature type="transmembrane region" description="Helical" evidence="9">
    <location>
        <begin position="178"/>
        <end position="196"/>
    </location>
</feature>
<dbReference type="GO" id="GO:0098553">
    <property type="term" value="C:lumenal side of endoplasmic reticulum membrane"/>
    <property type="evidence" value="ECO:0007669"/>
    <property type="project" value="TreeGrafter"/>
</dbReference>
<evidence type="ECO:0000256" key="5">
    <source>
        <dbReference type="ARBA" id="ARBA00022824"/>
    </source>
</evidence>
<keyword evidence="3 9" id="KW-0812">Transmembrane</keyword>
<dbReference type="GO" id="GO:0042500">
    <property type="term" value="F:aspartic endopeptidase activity, intramembrane cleaving"/>
    <property type="evidence" value="ECO:0007669"/>
    <property type="project" value="InterPro"/>
</dbReference>
<name>A0A7J6NPT7_PEROL</name>
<evidence type="ECO:0000256" key="3">
    <source>
        <dbReference type="ARBA" id="ARBA00022692"/>
    </source>
</evidence>
<keyword evidence="5" id="KW-0256">Endoplasmic reticulum</keyword>
<evidence type="ECO:0000256" key="2">
    <source>
        <dbReference type="ARBA" id="ARBA00006859"/>
    </source>
</evidence>
<sequence length="905" mass="99055">MNDAKAITSPDPPCLTASPRCHHGHRFRDCCIHQHHHGERKSLEVVEVSSPSRLAVVEECPNAAAARYLDEQMKKVERRILLAVISERMSSEAPKAAAAAAVPPKSPMAVAYKASFAVLGTLFLITNFVIIPVNLQMILYTAPIMCIACHQSLKLNNTSELMLMGKKEDIDSVSQKDAMMFPVFGSIALLSLYLAYKLVSPYLMNLLLTGYLGMLGVGALAETVKPLVDGCLPDNLTENKGIGRVSVAIDALADEDGPTVLRVVDGNFTSASPCLVCLMKVFAEKPDEDPNVDIKFGYSHILVYGVSAILGGIFAWTKQFTIHNMFGVAFCIQAIRLVSLHKFSVAFILLAGLFVYDIFWVFGTEVMVFVAKSFDAPAKIIFPLSFDPWKQGILGLGDIVVPGIFVGLCIRFDYHQDQVKNKRAPERDVDIQRPFPKPYYHNVLIAYILGLITTGVVMQVFNAAQPALLYLVPFTVFTALGTAYSRGELKDMMDYTEGEEEDKKKKEEQKKEKEGSGSLVQLSRRLNTGQSRRTADEHTGVRSADPFRVQFRFGRYNRNRGGLAGGISKPPRVVPNGLPQTGAAAQAVSRILLGHQCFASMVFLPLLCLGAALLHLMSAQLVKIDLSREPGVDDIYWVVAKLKVDNEEIFAVVDSGAWHLFFVWKHWYESAHPKGCETLLFKCYECSPAPCTPGVTTKITFVDGTTVSIFKESGQALFNGGKTSIDFGLIANYKAGTGSVEPHASLGLGRVLKPESKYRPLIEQLTTKKIIGSSAFSLYLKPGGPPTGQLILGGDDPTLYKGPLTFLDLVEDDLVTFTGFGVGGASYPKVVVQGKADLDTGTQSFIVPQSLYDEIIGYLGTRGSKKYMPDITFFLKGAKGEDVPLVVTPDVYVKPPMETPNRMNV</sequence>
<proteinExistence type="inferred from homology"/>
<keyword evidence="7 9" id="KW-0472">Membrane</keyword>
<evidence type="ECO:0000256" key="6">
    <source>
        <dbReference type="ARBA" id="ARBA00022989"/>
    </source>
</evidence>
<dbReference type="EMBL" id="JABANP010000260">
    <property type="protein sequence ID" value="KAF4685507.1"/>
    <property type="molecule type" value="Genomic_DNA"/>
</dbReference>
<comment type="caution">
    <text evidence="11">The sequence shown here is derived from an EMBL/GenBank/DDBJ whole genome shotgun (WGS) entry which is preliminary data.</text>
</comment>
<evidence type="ECO:0000259" key="10">
    <source>
        <dbReference type="PROSITE" id="PS51767"/>
    </source>
</evidence>
<keyword evidence="6 9" id="KW-1133">Transmembrane helix</keyword>
<comment type="similarity">
    <text evidence="2">Belongs to the peptidase A22B family.</text>
</comment>
<dbReference type="AlphaFoldDB" id="A0A7J6NPT7"/>
<dbReference type="PANTHER" id="PTHR12174">
    <property type="entry name" value="SIGNAL PEPTIDE PEPTIDASE"/>
    <property type="match status" value="1"/>
</dbReference>
<dbReference type="PANTHER" id="PTHR12174:SF23">
    <property type="entry name" value="MINOR HISTOCOMPATIBILITY ANTIGEN H13"/>
    <property type="match status" value="1"/>
</dbReference>
<dbReference type="SMART" id="SM00730">
    <property type="entry name" value="PSN"/>
    <property type="match status" value="1"/>
</dbReference>
<comment type="subcellular location">
    <subcellularLocation>
        <location evidence="1">Endoplasmic reticulum membrane</location>
        <topology evidence="1">Multi-pass membrane protein</topology>
    </subcellularLocation>
</comment>
<dbReference type="PROSITE" id="PS00141">
    <property type="entry name" value="ASP_PROTEASE"/>
    <property type="match status" value="1"/>
</dbReference>
<feature type="compositionally biased region" description="Basic and acidic residues" evidence="8">
    <location>
        <begin position="501"/>
        <end position="515"/>
    </location>
</feature>
<keyword evidence="4" id="KW-0378">Hydrolase</keyword>
<dbReference type="InterPro" id="IPR033121">
    <property type="entry name" value="PEPTIDASE_A1"/>
</dbReference>
<dbReference type="GO" id="GO:0098554">
    <property type="term" value="C:cytoplasmic side of endoplasmic reticulum membrane"/>
    <property type="evidence" value="ECO:0007669"/>
    <property type="project" value="TreeGrafter"/>
</dbReference>
<gene>
    <name evidence="11" type="primary">HM13</name>
    <name evidence="11" type="ORF">FOZ60_006495</name>
</gene>
<feature type="domain" description="Peptidase A1" evidence="10">
    <location>
        <begin position="636"/>
        <end position="905"/>
    </location>
</feature>
<evidence type="ECO:0000256" key="7">
    <source>
        <dbReference type="ARBA" id="ARBA00023136"/>
    </source>
</evidence>
<feature type="transmembrane region" description="Helical" evidence="9">
    <location>
        <begin position="391"/>
        <end position="414"/>
    </location>
</feature>
<dbReference type="InterPro" id="IPR021109">
    <property type="entry name" value="Peptidase_aspartic_dom_sf"/>
</dbReference>
<evidence type="ECO:0000256" key="4">
    <source>
        <dbReference type="ARBA" id="ARBA00022801"/>
    </source>
</evidence>
<dbReference type="GO" id="GO:0033619">
    <property type="term" value="P:membrane protein proteolysis"/>
    <property type="evidence" value="ECO:0007669"/>
    <property type="project" value="TreeGrafter"/>
</dbReference>
<dbReference type="Gene3D" id="2.40.70.10">
    <property type="entry name" value="Acid Proteases"/>
    <property type="match status" value="1"/>
</dbReference>
<reference evidence="11 12" key="1">
    <citation type="submission" date="2020-04" db="EMBL/GenBank/DDBJ databases">
        <title>Perkinsus olseni comparative genomics.</title>
        <authorList>
            <person name="Bogema D.R."/>
        </authorList>
    </citation>
    <scope>NUCLEOTIDE SEQUENCE [LARGE SCALE GENOMIC DNA]</scope>
    <source>
        <strain evidence="11">00978-12</strain>
    </source>
</reference>
<feature type="transmembrane region" description="Helical" evidence="9">
    <location>
        <begin position="467"/>
        <end position="484"/>
    </location>
</feature>
<evidence type="ECO:0000313" key="11">
    <source>
        <dbReference type="EMBL" id="KAF4685507.1"/>
    </source>
</evidence>
<dbReference type="Proteomes" id="UP000541610">
    <property type="component" value="Unassembled WGS sequence"/>
</dbReference>
<dbReference type="InterPro" id="IPR006639">
    <property type="entry name" value="Preselin/SPP"/>
</dbReference>
<feature type="transmembrane region" description="Helical" evidence="9">
    <location>
        <begin position="202"/>
        <end position="221"/>
    </location>
</feature>
<evidence type="ECO:0000256" key="1">
    <source>
        <dbReference type="ARBA" id="ARBA00004477"/>
    </source>
</evidence>
<dbReference type="PROSITE" id="PS51767">
    <property type="entry name" value="PEPTIDASE_A1"/>
    <property type="match status" value="1"/>
</dbReference>
<feature type="region of interest" description="Disordered" evidence="8">
    <location>
        <begin position="495"/>
        <end position="539"/>
    </location>
</feature>
<dbReference type="InterPro" id="IPR007369">
    <property type="entry name" value="Peptidase_A22B_SPP"/>
</dbReference>
<evidence type="ECO:0000256" key="9">
    <source>
        <dbReference type="SAM" id="Phobius"/>
    </source>
</evidence>